<evidence type="ECO:0000313" key="2">
    <source>
        <dbReference type="EMBL" id="MBO0661823.1"/>
    </source>
</evidence>
<gene>
    <name evidence="2" type="ORF">J1C48_04480</name>
</gene>
<evidence type="ECO:0000313" key="3">
    <source>
        <dbReference type="Proteomes" id="UP000664122"/>
    </source>
</evidence>
<dbReference type="GO" id="GO:0008757">
    <property type="term" value="F:S-adenosylmethionine-dependent methyltransferase activity"/>
    <property type="evidence" value="ECO:0007669"/>
    <property type="project" value="InterPro"/>
</dbReference>
<name>A0A939FTT5_9HYPH</name>
<dbReference type="SUPFAM" id="SSF53335">
    <property type="entry name" value="S-adenosyl-L-methionine-dependent methyltransferases"/>
    <property type="match status" value="1"/>
</dbReference>
<proteinExistence type="predicted"/>
<reference evidence="2" key="1">
    <citation type="submission" date="2021-03" db="EMBL/GenBank/DDBJ databases">
        <title>Whole genome sequence of Jiella sp. CQZ9-1.</title>
        <authorList>
            <person name="Tuo L."/>
        </authorList>
    </citation>
    <scope>NUCLEOTIDE SEQUENCE</scope>
    <source>
        <strain evidence="2">CQZ9-1</strain>
    </source>
</reference>
<dbReference type="RefSeq" id="WP_207256508.1">
    <property type="nucleotide sequence ID" value="NZ_JAFMPP010000002.1"/>
</dbReference>
<dbReference type="PANTHER" id="PTHR43591:SF24">
    <property type="entry name" value="2-METHOXY-6-POLYPRENYL-1,4-BENZOQUINOL METHYLASE, MITOCHONDRIAL"/>
    <property type="match status" value="1"/>
</dbReference>
<comment type="caution">
    <text evidence="2">The sequence shown here is derived from an EMBL/GenBank/DDBJ whole genome shotgun (WGS) entry which is preliminary data.</text>
</comment>
<dbReference type="Proteomes" id="UP000664122">
    <property type="component" value="Unassembled WGS sequence"/>
</dbReference>
<dbReference type="InterPro" id="IPR013216">
    <property type="entry name" value="Methyltransf_11"/>
</dbReference>
<keyword evidence="2" id="KW-0808">Transferase</keyword>
<keyword evidence="3" id="KW-1185">Reference proteome</keyword>
<evidence type="ECO:0000259" key="1">
    <source>
        <dbReference type="Pfam" id="PF08241"/>
    </source>
</evidence>
<sequence length="264" mass="29691">MRSVETNYSIRDEIRDYWSMRAASFDESVGHEIFSEAERRGWHRLLRKHLGAGQGRAALDLACGTAVISHLLDDLGFQVTGADWSEDMLARARRKAEARGADIRFVMRDAENTMEPRESYDVITNRHLVWTLVDPSAAFAEWFALLKPGGKLLIVDTNQDATCLGTRIRKAWEKLTGQPNGAGVVTDLAAAERHRRIREQVYFSAMMPAEAVVALLQKAGFVDPVVDRSMGDIHWAQARKMTLLQGFERLTQDRYAICVTKPTG</sequence>
<dbReference type="GO" id="GO:0032259">
    <property type="term" value="P:methylation"/>
    <property type="evidence" value="ECO:0007669"/>
    <property type="project" value="UniProtKB-KW"/>
</dbReference>
<protein>
    <submittedName>
        <fullName evidence="2">Class I SAM-dependent methyltransferase</fullName>
    </submittedName>
</protein>
<dbReference type="InterPro" id="IPR029063">
    <property type="entry name" value="SAM-dependent_MTases_sf"/>
</dbReference>
<dbReference type="Pfam" id="PF08241">
    <property type="entry name" value="Methyltransf_11"/>
    <property type="match status" value="1"/>
</dbReference>
<dbReference type="CDD" id="cd02440">
    <property type="entry name" value="AdoMet_MTases"/>
    <property type="match status" value="1"/>
</dbReference>
<dbReference type="AlphaFoldDB" id="A0A939FTT5"/>
<feature type="domain" description="Methyltransferase type 11" evidence="1">
    <location>
        <begin position="59"/>
        <end position="154"/>
    </location>
</feature>
<accession>A0A939FTT5</accession>
<dbReference type="Gene3D" id="3.40.50.150">
    <property type="entry name" value="Vaccinia Virus protein VP39"/>
    <property type="match status" value="1"/>
</dbReference>
<dbReference type="EMBL" id="JAFMPP010000002">
    <property type="protein sequence ID" value="MBO0661823.1"/>
    <property type="molecule type" value="Genomic_DNA"/>
</dbReference>
<organism evidence="2 3">
    <name type="scientific">Jiella flava</name>
    <dbReference type="NCBI Taxonomy" id="2816857"/>
    <lineage>
        <taxon>Bacteria</taxon>
        <taxon>Pseudomonadati</taxon>
        <taxon>Pseudomonadota</taxon>
        <taxon>Alphaproteobacteria</taxon>
        <taxon>Hyphomicrobiales</taxon>
        <taxon>Aurantimonadaceae</taxon>
        <taxon>Jiella</taxon>
    </lineage>
</organism>
<keyword evidence="2" id="KW-0489">Methyltransferase</keyword>
<dbReference type="PANTHER" id="PTHR43591">
    <property type="entry name" value="METHYLTRANSFERASE"/>
    <property type="match status" value="1"/>
</dbReference>